<evidence type="ECO:0000313" key="1">
    <source>
        <dbReference type="EMBL" id="SFK41186.1"/>
    </source>
</evidence>
<dbReference type="EMBL" id="FOQY01000024">
    <property type="protein sequence ID" value="SFK41186.1"/>
    <property type="molecule type" value="Genomic_DNA"/>
</dbReference>
<proteinExistence type="predicted"/>
<dbReference type="GeneID" id="96301454"/>
<organism evidence="1 2">
    <name type="scientific">Streptosporangium canum</name>
    <dbReference type="NCBI Taxonomy" id="324952"/>
    <lineage>
        <taxon>Bacteria</taxon>
        <taxon>Bacillati</taxon>
        <taxon>Actinomycetota</taxon>
        <taxon>Actinomycetes</taxon>
        <taxon>Streptosporangiales</taxon>
        <taxon>Streptosporangiaceae</taxon>
        <taxon>Streptosporangium</taxon>
    </lineage>
</organism>
<dbReference type="RefSeq" id="WP_143121119.1">
    <property type="nucleotide sequence ID" value="NZ_FOQY01000024.1"/>
</dbReference>
<sequence length="90" mass="10002">MSRIRITMDNAALRDVAMRTAAGKRPQFDARTTQVLQRVSASHSGGPVDEVDEALRAALLQLPGIQQFDGAQIRRWATRISERQDPLTES</sequence>
<accession>A0A1I3ZC60</accession>
<name>A0A1I3ZC60_9ACTN</name>
<protein>
    <submittedName>
        <fullName evidence="1">Uncharacterized protein</fullName>
    </submittedName>
</protein>
<dbReference type="Proteomes" id="UP000199111">
    <property type="component" value="Unassembled WGS sequence"/>
</dbReference>
<keyword evidence="2" id="KW-1185">Reference proteome</keyword>
<dbReference type="AlphaFoldDB" id="A0A1I3ZC60"/>
<gene>
    <name evidence="1" type="ORF">SAMN05216275_124100</name>
</gene>
<evidence type="ECO:0000313" key="2">
    <source>
        <dbReference type="Proteomes" id="UP000199111"/>
    </source>
</evidence>
<reference evidence="2" key="1">
    <citation type="submission" date="2016-10" db="EMBL/GenBank/DDBJ databases">
        <authorList>
            <person name="Varghese N."/>
            <person name="Submissions S."/>
        </authorList>
    </citation>
    <scope>NUCLEOTIDE SEQUENCE [LARGE SCALE GENOMIC DNA]</scope>
    <source>
        <strain evidence="2">CGMCC 4.2126</strain>
    </source>
</reference>